<evidence type="ECO:0000313" key="5">
    <source>
        <dbReference type="Proteomes" id="UP001183420"/>
    </source>
</evidence>
<feature type="transmembrane region" description="Helical" evidence="2">
    <location>
        <begin position="98"/>
        <end position="118"/>
    </location>
</feature>
<gene>
    <name evidence="4" type="ORF">RNC47_15990</name>
</gene>
<feature type="transmembrane region" description="Helical" evidence="2">
    <location>
        <begin position="146"/>
        <end position="170"/>
    </location>
</feature>
<dbReference type="Proteomes" id="UP001183420">
    <property type="component" value="Unassembled WGS sequence"/>
</dbReference>
<sequence length="404" mass="43778">MAVARSTRPPGLPRHLPSLTGVRFLACLVVFAAHALDAPRLFADPELQRFFGEMASTGTVAVTLFFLLSGFVMTWTARPGEPARRFWRRRLVRVVPNHVLCLAAAAVLVAACGVGAQLSVEDGPWHPGAVLANLFLVHVWVPSGDFIVAANPVTWSMACEVLFYLLFPVLIRWVRAIPRARLGAWTLAMVAAAASVPCVAQWLLPAPAPVPGMPQISLEQYWLAYVFPVSRLPEFLIGMLLARLIAEGWRPPRLRHVAALPFVTILLTLQMPAVFTFGPLSAGPVALVVAALAHRDLLGRGRWLSSDWMVAAGERTYACYLSHYVVIMYVTQLVAGPGAAYATPVALGYVLLMAALTLAATWALYRFVERPAMERWARPRRPAAGAAVPAPAAEPASSTAAQSR</sequence>
<keyword evidence="2" id="KW-1133">Transmembrane helix</keyword>
<evidence type="ECO:0000256" key="2">
    <source>
        <dbReference type="SAM" id="Phobius"/>
    </source>
</evidence>
<organism evidence="4 5">
    <name type="scientific">Streptomyces millisiae</name>
    <dbReference type="NCBI Taxonomy" id="3075542"/>
    <lineage>
        <taxon>Bacteria</taxon>
        <taxon>Bacillati</taxon>
        <taxon>Actinomycetota</taxon>
        <taxon>Actinomycetes</taxon>
        <taxon>Kitasatosporales</taxon>
        <taxon>Streptomycetaceae</taxon>
        <taxon>Streptomyces</taxon>
    </lineage>
</organism>
<feature type="transmembrane region" description="Helical" evidence="2">
    <location>
        <begin position="281"/>
        <end position="298"/>
    </location>
</feature>
<comment type="caution">
    <text evidence="4">The sequence shown here is derived from an EMBL/GenBank/DDBJ whole genome shotgun (WGS) entry which is preliminary data.</text>
</comment>
<dbReference type="RefSeq" id="WP_311599360.1">
    <property type="nucleotide sequence ID" value="NZ_JAVREM010000018.1"/>
</dbReference>
<keyword evidence="4" id="KW-0808">Transferase</keyword>
<dbReference type="EC" id="2.3.-.-" evidence="4"/>
<name>A0ABU2LQG2_9ACTN</name>
<feature type="domain" description="Acyltransferase 3" evidence="3">
    <location>
        <begin position="18"/>
        <end position="366"/>
    </location>
</feature>
<dbReference type="Pfam" id="PF01757">
    <property type="entry name" value="Acyl_transf_3"/>
    <property type="match status" value="1"/>
</dbReference>
<feature type="transmembrane region" description="Helical" evidence="2">
    <location>
        <begin position="346"/>
        <end position="368"/>
    </location>
</feature>
<evidence type="ECO:0000259" key="3">
    <source>
        <dbReference type="Pfam" id="PF01757"/>
    </source>
</evidence>
<keyword evidence="2" id="KW-0812">Transmembrane</keyword>
<dbReference type="GO" id="GO:0016746">
    <property type="term" value="F:acyltransferase activity"/>
    <property type="evidence" value="ECO:0007669"/>
    <property type="project" value="UniProtKB-KW"/>
</dbReference>
<protein>
    <submittedName>
        <fullName evidence="4">Acyltransferase</fullName>
        <ecNumber evidence="4">2.3.-.-</ecNumber>
    </submittedName>
</protein>
<evidence type="ECO:0000313" key="4">
    <source>
        <dbReference type="EMBL" id="MDT0319839.1"/>
    </source>
</evidence>
<reference evidence="5" key="1">
    <citation type="submission" date="2023-07" db="EMBL/GenBank/DDBJ databases">
        <title>30 novel species of actinomycetes from the DSMZ collection.</title>
        <authorList>
            <person name="Nouioui I."/>
        </authorList>
    </citation>
    <scope>NUCLEOTIDE SEQUENCE [LARGE SCALE GENOMIC DNA]</scope>
    <source>
        <strain evidence="5">DSM 44918</strain>
    </source>
</reference>
<dbReference type="PANTHER" id="PTHR23028">
    <property type="entry name" value="ACETYLTRANSFERASE"/>
    <property type="match status" value="1"/>
</dbReference>
<feature type="transmembrane region" description="Helical" evidence="2">
    <location>
        <begin position="182"/>
        <end position="204"/>
    </location>
</feature>
<keyword evidence="2" id="KW-0472">Membrane</keyword>
<feature type="region of interest" description="Disordered" evidence="1">
    <location>
        <begin position="384"/>
        <end position="404"/>
    </location>
</feature>
<feature type="transmembrane region" description="Helical" evidence="2">
    <location>
        <begin position="319"/>
        <end position="340"/>
    </location>
</feature>
<dbReference type="EMBL" id="JAVREM010000018">
    <property type="protein sequence ID" value="MDT0319839.1"/>
    <property type="molecule type" value="Genomic_DNA"/>
</dbReference>
<dbReference type="InterPro" id="IPR050879">
    <property type="entry name" value="Acyltransferase_3"/>
</dbReference>
<dbReference type="InterPro" id="IPR002656">
    <property type="entry name" value="Acyl_transf_3_dom"/>
</dbReference>
<keyword evidence="4" id="KW-0012">Acyltransferase</keyword>
<evidence type="ECO:0000256" key="1">
    <source>
        <dbReference type="SAM" id="MobiDB-lite"/>
    </source>
</evidence>
<dbReference type="PANTHER" id="PTHR23028:SF53">
    <property type="entry name" value="ACYL_TRANSF_3 DOMAIN-CONTAINING PROTEIN"/>
    <property type="match status" value="1"/>
</dbReference>
<proteinExistence type="predicted"/>
<feature type="transmembrane region" description="Helical" evidence="2">
    <location>
        <begin position="59"/>
        <end position="77"/>
    </location>
</feature>
<accession>A0ABU2LQG2</accession>
<keyword evidence="5" id="KW-1185">Reference proteome</keyword>